<dbReference type="EMBL" id="JACXVP010000012">
    <property type="protein sequence ID" value="KAG5572515.1"/>
    <property type="molecule type" value="Genomic_DNA"/>
</dbReference>
<dbReference type="OrthoDB" id="1730034at2759"/>
<evidence type="ECO:0000313" key="1">
    <source>
        <dbReference type="EMBL" id="KAG5572515.1"/>
    </source>
</evidence>
<dbReference type="AlphaFoldDB" id="A0A9J5W9Y4"/>
<organism evidence="1 2">
    <name type="scientific">Solanum commersonii</name>
    <name type="common">Commerson's wild potato</name>
    <name type="synonym">Commerson's nightshade</name>
    <dbReference type="NCBI Taxonomy" id="4109"/>
    <lineage>
        <taxon>Eukaryota</taxon>
        <taxon>Viridiplantae</taxon>
        <taxon>Streptophyta</taxon>
        <taxon>Embryophyta</taxon>
        <taxon>Tracheophyta</taxon>
        <taxon>Spermatophyta</taxon>
        <taxon>Magnoliopsida</taxon>
        <taxon>eudicotyledons</taxon>
        <taxon>Gunneridae</taxon>
        <taxon>Pentapetalae</taxon>
        <taxon>asterids</taxon>
        <taxon>lamiids</taxon>
        <taxon>Solanales</taxon>
        <taxon>Solanaceae</taxon>
        <taxon>Solanoideae</taxon>
        <taxon>Solaneae</taxon>
        <taxon>Solanum</taxon>
    </lineage>
</organism>
<accession>A0A9J5W9Y4</accession>
<sequence>MAIVNRGYARLPCCLTIIWTHKKYYYCSLSNTNSMHKGIYRAAIKFRGLDAGINFNDSDDYHDLKHVCRASQRKTLKLASNGISNEMWLSFHGIVIH</sequence>
<protein>
    <recommendedName>
        <fullName evidence="3">AP2/ERF domain-containing protein</fullName>
    </recommendedName>
</protein>
<keyword evidence="2" id="KW-1185">Reference proteome</keyword>
<name>A0A9J5W9Y4_SOLCO</name>
<evidence type="ECO:0008006" key="3">
    <source>
        <dbReference type="Google" id="ProtNLM"/>
    </source>
</evidence>
<evidence type="ECO:0000313" key="2">
    <source>
        <dbReference type="Proteomes" id="UP000824120"/>
    </source>
</evidence>
<proteinExistence type="predicted"/>
<reference evidence="1 2" key="1">
    <citation type="submission" date="2020-09" db="EMBL/GenBank/DDBJ databases">
        <title>De no assembly of potato wild relative species, Solanum commersonii.</title>
        <authorList>
            <person name="Cho K."/>
        </authorList>
    </citation>
    <scope>NUCLEOTIDE SEQUENCE [LARGE SCALE GENOMIC DNA]</scope>
    <source>
        <strain evidence="1">LZ3.2</strain>
        <tissue evidence="1">Leaf</tissue>
    </source>
</reference>
<comment type="caution">
    <text evidence="1">The sequence shown here is derived from an EMBL/GenBank/DDBJ whole genome shotgun (WGS) entry which is preliminary data.</text>
</comment>
<dbReference type="Proteomes" id="UP000824120">
    <property type="component" value="Chromosome 12"/>
</dbReference>
<gene>
    <name evidence="1" type="ORF">H5410_062281</name>
</gene>